<dbReference type="InterPro" id="IPR037523">
    <property type="entry name" value="VOC_core"/>
</dbReference>
<feature type="domain" description="VOC" evidence="2">
    <location>
        <begin position="8"/>
        <end position="134"/>
    </location>
</feature>
<dbReference type="Gene3D" id="3.30.720.110">
    <property type="match status" value="1"/>
</dbReference>
<dbReference type="PANTHER" id="PTHR34109:SF1">
    <property type="entry name" value="VOC DOMAIN-CONTAINING PROTEIN"/>
    <property type="match status" value="1"/>
</dbReference>
<reference evidence="3 4" key="1">
    <citation type="submission" date="2017-10" db="EMBL/GenBank/DDBJ databases">
        <title>Sequencing the genomes of 1000 actinobacteria strains.</title>
        <authorList>
            <person name="Klenk H.-P."/>
        </authorList>
    </citation>
    <scope>NUCLEOTIDE SEQUENCE [LARGE SCALE GENOMIC DNA]</scope>
    <source>
        <strain evidence="3 4">DSM 46092</strain>
    </source>
</reference>
<dbReference type="PROSITE" id="PS51819">
    <property type="entry name" value="VOC"/>
    <property type="match status" value="1"/>
</dbReference>
<dbReference type="InterPro" id="IPR029068">
    <property type="entry name" value="Glyas_Bleomycin-R_OHBP_Dase"/>
</dbReference>
<dbReference type="PANTHER" id="PTHR34109">
    <property type="entry name" value="BNAUNNG04460D PROTEIN-RELATED"/>
    <property type="match status" value="1"/>
</dbReference>
<dbReference type="InterPro" id="IPR004360">
    <property type="entry name" value="Glyas_Fos-R_dOase_dom"/>
</dbReference>
<protein>
    <submittedName>
        <fullName evidence="3">Putative glyoxalase superfamily protein PhnB</fullName>
    </submittedName>
</protein>
<dbReference type="SUPFAM" id="SSF54593">
    <property type="entry name" value="Glyoxalase/Bleomycin resistance protein/Dihydroxybiphenyl dioxygenase"/>
    <property type="match status" value="1"/>
</dbReference>
<feature type="region of interest" description="Disordered" evidence="1">
    <location>
        <begin position="142"/>
        <end position="173"/>
    </location>
</feature>
<name>A0A2A9FFU6_9PSEU</name>
<dbReference type="EMBL" id="PDJK01000002">
    <property type="protein sequence ID" value="PFG49305.1"/>
    <property type="molecule type" value="Genomic_DNA"/>
</dbReference>
<organism evidence="3 4">
    <name type="scientific">Amycolatopsis sulphurea</name>
    <dbReference type="NCBI Taxonomy" id="76022"/>
    <lineage>
        <taxon>Bacteria</taxon>
        <taxon>Bacillati</taxon>
        <taxon>Actinomycetota</taxon>
        <taxon>Actinomycetes</taxon>
        <taxon>Pseudonocardiales</taxon>
        <taxon>Pseudonocardiaceae</taxon>
        <taxon>Amycolatopsis</taxon>
    </lineage>
</organism>
<keyword evidence="4" id="KW-1185">Reference proteome</keyword>
<dbReference type="Pfam" id="PF00903">
    <property type="entry name" value="Glyoxalase"/>
    <property type="match status" value="1"/>
</dbReference>
<dbReference type="Gene3D" id="3.30.720.120">
    <property type="match status" value="1"/>
</dbReference>
<sequence length="173" mass="18947">MSSDEDSGYLGLAPYLYYTDATAALAWLTRVFGFTEEVRFEDASGEVFQATLRAGSGRIQLSGVGPEYWEAKGVEGPVGQLNVIYVTDVDAQYERVRAALGEDAEPEPPQDQPYGARLFTVADPGGNSWTFWQQVTDTVDLPSGWRAVRPDEVVDPSGEHRAEPPDDRRASNG</sequence>
<dbReference type="AlphaFoldDB" id="A0A2A9FFU6"/>
<dbReference type="Proteomes" id="UP000243542">
    <property type="component" value="Unassembled WGS sequence"/>
</dbReference>
<feature type="compositionally biased region" description="Basic and acidic residues" evidence="1">
    <location>
        <begin position="148"/>
        <end position="173"/>
    </location>
</feature>
<evidence type="ECO:0000259" key="2">
    <source>
        <dbReference type="PROSITE" id="PS51819"/>
    </source>
</evidence>
<evidence type="ECO:0000313" key="4">
    <source>
        <dbReference type="Proteomes" id="UP000243542"/>
    </source>
</evidence>
<evidence type="ECO:0000256" key="1">
    <source>
        <dbReference type="SAM" id="MobiDB-lite"/>
    </source>
</evidence>
<dbReference type="RefSeq" id="WP_098515083.1">
    <property type="nucleotide sequence ID" value="NZ_JBIAKZ010000021.1"/>
</dbReference>
<gene>
    <name evidence="3" type="ORF">ATK36_4450</name>
</gene>
<comment type="caution">
    <text evidence="3">The sequence shown here is derived from an EMBL/GenBank/DDBJ whole genome shotgun (WGS) entry which is preliminary data.</text>
</comment>
<evidence type="ECO:0000313" key="3">
    <source>
        <dbReference type="EMBL" id="PFG49305.1"/>
    </source>
</evidence>
<proteinExistence type="predicted"/>
<accession>A0A2A9FFU6</accession>